<keyword evidence="1" id="KW-0732">Signal</keyword>
<feature type="chain" id="PRO_5019416088" evidence="1">
    <location>
        <begin position="21"/>
        <end position="128"/>
    </location>
</feature>
<evidence type="ECO:0000313" key="2">
    <source>
        <dbReference type="EMBL" id="PPR01261.1"/>
    </source>
</evidence>
<dbReference type="PANTHER" id="PTHR37487:SF2">
    <property type="entry name" value="EXPRESSED PROTEIN"/>
    <property type="match status" value="1"/>
</dbReference>
<gene>
    <name evidence="2" type="ORF">CVT24_006025</name>
</gene>
<name>A0A409YE38_9AGAR</name>
<dbReference type="AlphaFoldDB" id="A0A409YE38"/>
<protein>
    <submittedName>
        <fullName evidence="2">Uncharacterized protein</fullName>
    </submittedName>
</protein>
<dbReference type="Proteomes" id="UP000284842">
    <property type="component" value="Unassembled WGS sequence"/>
</dbReference>
<feature type="signal peptide" evidence="1">
    <location>
        <begin position="1"/>
        <end position="20"/>
    </location>
</feature>
<keyword evidence="3" id="KW-1185">Reference proteome</keyword>
<evidence type="ECO:0000313" key="3">
    <source>
        <dbReference type="Proteomes" id="UP000284842"/>
    </source>
</evidence>
<accession>A0A409YE38</accession>
<proteinExistence type="predicted"/>
<evidence type="ECO:0000256" key="1">
    <source>
        <dbReference type="SAM" id="SignalP"/>
    </source>
</evidence>
<dbReference type="PANTHER" id="PTHR37487">
    <property type="entry name" value="CHROMOSOME 1, WHOLE GENOME SHOTGUN SEQUENCE"/>
    <property type="match status" value="1"/>
</dbReference>
<sequence>MKSMFASLASAALLAGSAIAKNTPLVVNTPVSSTVCQPLLITWGGGTPPYHLSNPFFESKPQTILPGGQPSAAPVIDFGQVVGDQFTWLVNVTNSQLSINLRDSTGQLAQSAPFANLPGANQACLNLA</sequence>
<comment type="caution">
    <text evidence="2">The sequence shown here is derived from an EMBL/GenBank/DDBJ whole genome shotgun (WGS) entry which is preliminary data.</text>
</comment>
<dbReference type="EMBL" id="NHTK01001263">
    <property type="protein sequence ID" value="PPR01261.1"/>
    <property type="molecule type" value="Genomic_DNA"/>
</dbReference>
<organism evidence="2 3">
    <name type="scientific">Panaeolus cyanescens</name>
    <dbReference type="NCBI Taxonomy" id="181874"/>
    <lineage>
        <taxon>Eukaryota</taxon>
        <taxon>Fungi</taxon>
        <taxon>Dikarya</taxon>
        <taxon>Basidiomycota</taxon>
        <taxon>Agaricomycotina</taxon>
        <taxon>Agaricomycetes</taxon>
        <taxon>Agaricomycetidae</taxon>
        <taxon>Agaricales</taxon>
        <taxon>Agaricineae</taxon>
        <taxon>Galeropsidaceae</taxon>
        <taxon>Panaeolus</taxon>
    </lineage>
</organism>
<dbReference type="STRING" id="181874.A0A409YE38"/>
<dbReference type="InParanoid" id="A0A409YE38"/>
<reference evidence="2 3" key="1">
    <citation type="journal article" date="2018" name="Evol. Lett.">
        <title>Horizontal gene cluster transfer increased hallucinogenic mushroom diversity.</title>
        <authorList>
            <person name="Reynolds H.T."/>
            <person name="Vijayakumar V."/>
            <person name="Gluck-Thaler E."/>
            <person name="Korotkin H.B."/>
            <person name="Matheny P.B."/>
            <person name="Slot J.C."/>
        </authorList>
    </citation>
    <scope>NUCLEOTIDE SEQUENCE [LARGE SCALE GENOMIC DNA]</scope>
    <source>
        <strain evidence="2 3">2629</strain>
    </source>
</reference>
<dbReference type="OrthoDB" id="3362246at2759"/>